<dbReference type="EMBL" id="MVGT01000438">
    <property type="protein sequence ID" value="OVA17553.1"/>
    <property type="molecule type" value="Genomic_DNA"/>
</dbReference>
<dbReference type="OrthoDB" id="963382at2759"/>
<keyword evidence="2" id="KW-0732">Signal</keyword>
<sequence length="109" mass="12126">MEIGFNWVILMITMLILSVFSSLAVADDSFVNYGSKWITPGGPNPLHNSEPPPRITTSRTFGNKFRFIPLPKDLPVMPSDSTTSFEIKRSTPTGPDPKHHKEAPIEAYP</sequence>
<evidence type="ECO:0000256" key="2">
    <source>
        <dbReference type="SAM" id="SignalP"/>
    </source>
</evidence>
<accession>A0A200R4D1</accession>
<name>A0A200R4D1_MACCD</name>
<evidence type="ECO:0000313" key="3">
    <source>
        <dbReference type="EMBL" id="OVA17553.1"/>
    </source>
</evidence>
<protein>
    <submittedName>
        <fullName evidence="3">Uncharacterized protein</fullName>
    </submittedName>
</protein>
<reference evidence="3 4" key="1">
    <citation type="journal article" date="2017" name="Mol. Plant">
        <title>The Genome of Medicinal Plant Macleaya cordata Provides New Insights into Benzylisoquinoline Alkaloids Metabolism.</title>
        <authorList>
            <person name="Liu X."/>
            <person name="Liu Y."/>
            <person name="Huang P."/>
            <person name="Ma Y."/>
            <person name="Qing Z."/>
            <person name="Tang Q."/>
            <person name="Cao H."/>
            <person name="Cheng P."/>
            <person name="Zheng Y."/>
            <person name="Yuan Z."/>
            <person name="Zhou Y."/>
            <person name="Liu J."/>
            <person name="Tang Z."/>
            <person name="Zhuo Y."/>
            <person name="Zhang Y."/>
            <person name="Yu L."/>
            <person name="Huang J."/>
            <person name="Yang P."/>
            <person name="Peng Q."/>
            <person name="Zhang J."/>
            <person name="Jiang W."/>
            <person name="Zhang Z."/>
            <person name="Lin K."/>
            <person name="Ro D.K."/>
            <person name="Chen X."/>
            <person name="Xiong X."/>
            <person name="Shang Y."/>
            <person name="Huang S."/>
            <person name="Zeng J."/>
        </authorList>
    </citation>
    <scope>NUCLEOTIDE SEQUENCE [LARGE SCALE GENOMIC DNA]</scope>
    <source>
        <strain evidence="4">cv. BLH2017</strain>
        <tissue evidence="3">Root</tissue>
    </source>
</reference>
<dbReference type="Proteomes" id="UP000195402">
    <property type="component" value="Unassembled WGS sequence"/>
</dbReference>
<dbReference type="AlphaFoldDB" id="A0A200R4D1"/>
<evidence type="ECO:0000313" key="4">
    <source>
        <dbReference type="Proteomes" id="UP000195402"/>
    </source>
</evidence>
<feature type="chain" id="PRO_5012329262" evidence="2">
    <location>
        <begin position="27"/>
        <end position="109"/>
    </location>
</feature>
<feature type="signal peptide" evidence="2">
    <location>
        <begin position="1"/>
        <end position="26"/>
    </location>
</feature>
<gene>
    <name evidence="3" type="ORF">BVC80_1837g382</name>
</gene>
<dbReference type="InParanoid" id="A0A200R4D1"/>
<feature type="compositionally biased region" description="Polar residues" evidence="1">
    <location>
        <begin position="79"/>
        <end position="93"/>
    </location>
</feature>
<proteinExistence type="predicted"/>
<feature type="region of interest" description="Disordered" evidence="1">
    <location>
        <begin position="72"/>
        <end position="109"/>
    </location>
</feature>
<comment type="caution">
    <text evidence="3">The sequence shown here is derived from an EMBL/GenBank/DDBJ whole genome shotgun (WGS) entry which is preliminary data.</text>
</comment>
<keyword evidence="4" id="KW-1185">Reference proteome</keyword>
<evidence type="ECO:0000256" key="1">
    <source>
        <dbReference type="SAM" id="MobiDB-lite"/>
    </source>
</evidence>
<organism evidence="3 4">
    <name type="scientific">Macleaya cordata</name>
    <name type="common">Five-seeded plume-poppy</name>
    <name type="synonym">Bocconia cordata</name>
    <dbReference type="NCBI Taxonomy" id="56857"/>
    <lineage>
        <taxon>Eukaryota</taxon>
        <taxon>Viridiplantae</taxon>
        <taxon>Streptophyta</taxon>
        <taxon>Embryophyta</taxon>
        <taxon>Tracheophyta</taxon>
        <taxon>Spermatophyta</taxon>
        <taxon>Magnoliopsida</taxon>
        <taxon>Ranunculales</taxon>
        <taxon>Papaveraceae</taxon>
        <taxon>Papaveroideae</taxon>
        <taxon>Macleaya</taxon>
    </lineage>
</organism>
<feature type="compositionally biased region" description="Basic and acidic residues" evidence="1">
    <location>
        <begin position="96"/>
        <end position="109"/>
    </location>
</feature>